<evidence type="ECO:0000256" key="1">
    <source>
        <dbReference type="ARBA" id="ARBA00004496"/>
    </source>
</evidence>
<name>A0A1I4CTC9_9PROT</name>
<dbReference type="NCBIfam" id="TIGR00150">
    <property type="entry name" value="T6A_YjeE"/>
    <property type="match status" value="1"/>
</dbReference>
<dbReference type="PANTHER" id="PTHR33540">
    <property type="entry name" value="TRNA THREONYLCARBAMOYLADENOSINE BIOSYNTHESIS PROTEIN TSAE"/>
    <property type="match status" value="1"/>
</dbReference>
<accession>A0A1I4CTC9</accession>
<proteinExistence type="inferred from homology"/>
<evidence type="ECO:0000313" key="11">
    <source>
        <dbReference type="EMBL" id="SFK84548.1"/>
    </source>
</evidence>
<evidence type="ECO:0000256" key="7">
    <source>
        <dbReference type="ARBA" id="ARBA00022741"/>
    </source>
</evidence>
<dbReference type="Gene3D" id="3.40.50.300">
    <property type="entry name" value="P-loop containing nucleotide triphosphate hydrolases"/>
    <property type="match status" value="1"/>
</dbReference>
<dbReference type="InterPro" id="IPR027417">
    <property type="entry name" value="P-loop_NTPase"/>
</dbReference>
<dbReference type="InterPro" id="IPR003442">
    <property type="entry name" value="T6A_TsaE"/>
</dbReference>
<keyword evidence="12" id="KW-1185">Reference proteome</keyword>
<evidence type="ECO:0000256" key="10">
    <source>
        <dbReference type="ARBA" id="ARBA00032441"/>
    </source>
</evidence>
<keyword evidence="4" id="KW-0963">Cytoplasm</keyword>
<dbReference type="OrthoDB" id="9800307at2"/>
<dbReference type="PANTHER" id="PTHR33540:SF2">
    <property type="entry name" value="TRNA THREONYLCARBAMOYLADENOSINE BIOSYNTHESIS PROTEIN TSAE"/>
    <property type="match status" value="1"/>
</dbReference>
<evidence type="ECO:0000256" key="9">
    <source>
        <dbReference type="ARBA" id="ARBA00022842"/>
    </source>
</evidence>
<dbReference type="GO" id="GO:0002949">
    <property type="term" value="P:tRNA threonylcarbamoyladenosine modification"/>
    <property type="evidence" value="ECO:0007669"/>
    <property type="project" value="InterPro"/>
</dbReference>
<evidence type="ECO:0000256" key="3">
    <source>
        <dbReference type="ARBA" id="ARBA00019010"/>
    </source>
</evidence>
<dbReference type="STRING" id="52441.SAMN05216302_101750"/>
<reference evidence="12" key="1">
    <citation type="submission" date="2016-10" db="EMBL/GenBank/DDBJ databases">
        <authorList>
            <person name="Varghese N."/>
            <person name="Submissions S."/>
        </authorList>
    </citation>
    <scope>NUCLEOTIDE SEQUENCE [LARGE SCALE GENOMIC DNA]</scope>
    <source>
        <strain evidence="12">Nm69</strain>
    </source>
</reference>
<dbReference type="Pfam" id="PF02367">
    <property type="entry name" value="TsaE"/>
    <property type="match status" value="1"/>
</dbReference>
<dbReference type="GO" id="GO:0046872">
    <property type="term" value="F:metal ion binding"/>
    <property type="evidence" value="ECO:0007669"/>
    <property type="project" value="UniProtKB-KW"/>
</dbReference>
<protein>
    <recommendedName>
        <fullName evidence="3">tRNA threonylcarbamoyladenosine biosynthesis protein TsaE</fullName>
    </recommendedName>
    <alternativeName>
        <fullName evidence="10">t(6)A37 threonylcarbamoyladenosine biosynthesis protein TsaE</fullName>
    </alternativeName>
</protein>
<dbReference type="GO" id="GO:0005737">
    <property type="term" value="C:cytoplasm"/>
    <property type="evidence" value="ECO:0007669"/>
    <property type="project" value="UniProtKB-SubCell"/>
</dbReference>
<sequence>MGGLFLRSIHDPDSKLGLSFYLANEADTLTLGKKISTVLKPNLIIFLNGNLGAGKTTLVRGILHGLGHQHTVKSPTYNLVEIYKISRLYLYHFDFYRFSDPYEWEEAGFRDYFNANSVCLIEWPEKAAGLLPAADLQINFQILESGRNISIHADTDAGEQCLLCLRHRQNPD</sequence>
<dbReference type="GO" id="GO:0005524">
    <property type="term" value="F:ATP binding"/>
    <property type="evidence" value="ECO:0007669"/>
    <property type="project" value="UniProtKB-KW"/>
</dbReference>
<organism evidence="11 12">
    <name type="scientific">Nitrosomonas aestuarii</name>
    <dbReference type="NCBI Taxonomy" id="52441"/>
    <lineage>
        <taxon>Bacteria</taxon>
        <taxon>Pseudomonadati</taxon>
        <taxon>Pseudomonadota</taxon>
        <taxon>Betaproteobacteria</taxon>
        <taxon>Nitrosomonadales</taxon>
        <taxon>Nitrosomonadaceae</taxon>
        <taxon>Nitrosomonas</taxon>
    </lineage>
</organism>
<evidence type="ECO:0000313" key="12">
    <source>
        <dbReference type="Proteomes" id="UP000199533"/>
    </source>
</evidence>
<dbReference type="EMBL" id="FOSP01000017">
    <property type="protein sequence ID" value="SFK84548.1"/>
    <property type="molecule type" value="Genomic_DNA"/>
</dbReference>
<gene>
    <name evidence="11" type="ORF">SAMN05216302_101750</name>
</gene>
<evidence type="ECO:0000256" key="6">
    <source>
        <dbReference type="ARBA" id="ARBA00022723"/>
    </source>
</evidence>
<keyword evidence="9" id="KW-0460">Magnesium</keyword>
<evidence type="ECO:0000256" key="2">
    <source>
        <dbReference type="ARBA" id="ARBA00007599"/>
    </source>
</evidence>
<dbReference type="AlphaFoldDB" id="A0A1I4CTC9"/>
<dbReference type="Proteomes" id="UP000199533">
    <property type="component" value="Unassembled WGS sequence"/>
</dbReference>
<keyword evidence="8" id="KW-0067">ATP-binding</keyword>
<comment type="similarity">
    <text evidence="2">Belongs to the TsaE family.</text>
</comment>
<keyword evidence="7" id="KW-0547">Nucleotide-binding</keyword>
<dbReference type="SUPFAM" id="SSF52540">
    <property type="entry name" value="P-loop containing nucleoside triphosphate hydrolases"/>
    <property type="match status" value="1"/>
</dbReference>
<keyword evidence="5" id="KW-0819">tRNA processing</keyword>
<dbReference type="RefSeq" id="WP_090700343.1">
    <property type="nucleotide sequence ID" value="NZ_FOSP01000017.1"/>
</dbReference>
<evidence type="ECO:0000256" key="4">
    <source>
        <dbReference type="ARBA" id="ARBA00022490"/>
    </source>
</evidence>
<keyword evidence="6" id="KW-0479">Metal-binding</keyword>
<evidence type="ECO:0000256" key="5">
    <source>
        <dbReference type="ARBA" id="ARBA00022694"/>
    </source>
</evidence>
<comment type="subcellular location">
    <subcellularLocation>
        <location evidence="1">Cytoplasm</location>
    </subcellularLocation>
</comment>
<evidence type="ECO:0000256" key="8">
    <source>
        <dbReference type="ARBA" id="ARBA00022840"/>
    </source>
</evidence>